<evidence type="ECO:0000313" key="2">
    <source>
        <dbReference type="Proteomes" id="UP000300052"/>
    </source>
</evidence>
<evidence type="ECO:0000313" key="1">
    <source>
        <dbReference type="EMBL" id="QCQ58070.1"/>
    </source>
</evidence>
<sequence length="172" mass="20107">MIKNTFTKIGDHLLMCGAVVSPDGEVIKVTAADKLILTFMHHRWNYFVVEEKQEYWDSMEYIALRTGNNVKTVERCVSKFTKAGILLAEKRFDKKKKHNKWFWLGFSEVKYMVTKKDGGMEFVKEGMEAYKPKPHYKEDNTAAKPALEDFDMLVPYSDYDHDVTMSMWEEGL</sequence>
<organism evidence="1 2">
    <name type="scientific">Rheinheimera phage vB_RspM_Barba1S</name>
    <dbReference type="NCBI Taxonomy" id="2565660"/>
    <lineage>
        <taxon>Viruses</taxon>
        <taxon>Duplodnaviria</taxon>
        <taxon>Heunggongvirae</taxon>
        <taxon>Uroviricota</taxon>
        <taxon>Caudoviricetes</taxon>
        <taxon>Barbavirus</taxon>
        <taxon>Barbavirus barba18A</taxon>
    </lineage>
</organism>
<dbReference type="Proteomes" id="UP000300052">
    <property type="component" value="Genome"/>
</dbReference>
<protein>
    <submittedName>
        <fullName evidence="1">Uncharacterized protein</fullName>
    </submittedName>
</protein>
<name>A0A4P8MW38_9CAUD</name>
<accession>A0A4P8MW38</accession>
<reference evidence="1 2" key="1">
    <citation type="submission" date="2019-03" db="EMBL/GenBank/DDBJ databases">
        <title>Genomic and seasonal variations among aquatic phages infecting the Baltic Sea Gammaproteobacteria Rheinheimera sp. bal341.</title>
        <authorList>
            <person name="Nilsson E."/>
            <person name="Li K."/>
            <person name="Fridlund J."/>
            <person name="Sulcius S."/>
            <person name="Bunse C."/>
            <person name="Karlsson C.M.G."/>
            <person name="Lindh M."/>
            <person name="Lundin D."/>
            <person name="Pinhassi J."/>
            <person name="Holmfeldt K."/>
        </authorList>
    </citation>
    <scope>NUCLEOTIDE SEQUENCE [LARGE SCALE GENOMIC DNA]</scope>
</reference>
<gene>
    <name evidence="1" type="ORF">Barba1S_gp083</name>
</gene>
<proteinExistence type="predicted"/>
<dbReference type="EMBL" id="MK719702">
    <property type="protein sequence ID" value="QCQ58070.1"/>
    <property type="molecule type" value="Genomic_DNA"/>
</dbReference>